<dbReference type="Proteomes" id="UP000606974">
    <property type="component" value="Unassembled WGS sequence"/>
</dbReference>
<evidence type="ECO:0000256" key="2">
    <source>
        <dbReference type="SAM" id="Phobius"/>
    </source>
</evidence>
<feature type="region of interest" description="Disordered" evidence="1">
    <location>
        <begin position="57"/>
        <end position="200"/>
    </location>
</feature>
<dbReference type="AlphaFoldDB" id="A0A8H7ATI9"/>
<accession>A0A8H7ATI9</accession>
<reference evidence="3" key="1">
    <citation type="submission" date="2020-02" db="EMBL/GenBank/DDBJ databases">
        <authorList>
            <person name="Palmer J.M."/>
        </authorList>
    </citation>
    <scope>NUCLEOTIDE SEQUENCE</scope>
    <source>
        <strain evidence="3">EPUS1.4</strain>
        <tissue evidence="3">Thallus</tissue>
    </source>
</reference>
<feature type="compositionally biased region" description="Basic residues" evidence="1">
    <location>
        <begin position="117"/>
        <end position="127"/>
    </location>
</feature>
<keyword evidence="2" id="KW-0472">Membrane</keyword>
<feature type="transmembrane region" description="Helical" evidence="2">
    <location>
        <begin position="215"/>
        <end position="237"/>
    </location>
</feature>
<sequence>MQSPCSNLRLTGVVSLLVCILAFGVSAYTKQASRYEEQMPPFSSLSVLVGAPTSTAQTRSEAVSQRNTPLPRQHTPSLFSHGGELQRMSRSTIQSACPKPAVVARAAPPHSSENKHGRFHRHKRSRILKQDNSESDPALTPSQPTHKSPSTLQTSSTMTTTPSLPDNKPPKPPSPSTSTRTNILASEPSKRSCGHTDSYPSFYGRRDKRISRPALVILTLGSLTLLGLLLHLGWVLLWSDFGLDVLWEEVRMRSAEC</sequence>
<feature type="compositionally biased region" description="Low complexity" evidence="1">
    <location>
        <begin position="148"/>
        <end position="166"/>
    </location>
</feature>
<keyword evidence="2" id="KW-1133">Transmembrane helix</keyword>
<gene>
    <name evidence="3" type="ORF">GJ744_005705</name>
</gene>
<comment type="caution">
    <text evidence="3">The sequence shown here is derived from an EMBL/GenBank/DDBJ whole genome shotgun (WGS) entry which is preliminary data.</text>
</comment>
<evidence type="ECO:0000313" key="4">
    <source>
        <dbReference type="Proteomes" id="UP000606974"/>
    </source>
</evidence>
<dbReference type="OrthoDB" id="10420376at2759"/>
<dbReference type="EMBL" id="JAACFV010000025">
    <property type="protein sequence ID" value="KAF7510875.1"/>
    <property type="molecule type" value="Genomic_DNA"/>
</dbReference>
<feature type="transmembrane region" description="Helical" evidence="2">
    <location>
        <begin position="12"/>
        <end position="29"/>
    </location>
</feature>
<evidence type="ECO:0000256" key="1">
    <source>
        <dbReference type="SAM" id="MobiDB-lite"/>
    </source>
</evidence>
<name>A0A8H7ATI9_9EURO</name>
<keyword evidence="2" id="KW-0812">Transmembrane</keyword>
<feature type="compositionally biased region" description="Low complexity" evidence="1">
    <location>
        <begin position="96"/>
        <end position="109"/>
    </location>
</feature>
<evidence type="ECO:0000313" key="3">
    <source>
        <dbReference type="EMBL" id="KAF7510875.1"/>
    </source>
</evidence>
<organism evidence="3 4">
    <name type="scientific">Endocarpon pusillum</name>
    <dbReference type="NCBI Taxonomy" id="364733"/>
    <lineage>
        <taxon>Eukaryota</taxon>
        <taxon>Fungi</taxon>
        <taxon>Dikarya</taxon>
        <taxon>Ascomycota</taxon>
        <taxon>Pezizomycotina</taxon>
        <taxon>Eurotiomycetes</taxon>
        <taxon>Chaetothyriomycetidae</taxon>
        <taxon>Verrucariales</taxon>
        <taxon>Verrucariaceae</taxon>
        <taxon>Endocarpon</taxon>
    </lineage>
</organism>
<feature type="compositionally biased region" description="Polar residues" evidence="1">
    <location>
        <begin position="57"/>
        <end position="78"/>
    </location>
</feature>
<proteinExistence type="predicted"/>
<protein>
    <recommendedName>
        <fullName evidence="5">Transmembrane protein</fullName>
    </recommendedName>
</protein>
<keyword evidence="4" id="KW-1185">Reference proteome</keyword>
<evidence type="ECO:0008006" key="5">
    <source>
        <dbReference type="Google" id="ProtNLM"/>
    </source>
</evidence>